<evidence type="ECO:0000256" key="2">
    <source>
        <dbReference type="ARBA" id="ARBA00022670"/>
    </source>
</evidence>
<evidence type="ECO:0000256" key="5">
    <source>
        <dbReference type="ARBA" id="ARBA00022801"/>
    </source>
</evidence>
<feature type="signal peptide" evidence="7">
    <location>
        <begin position="1"/>
        <end position="32"/>
    </location>
</feature>
<dbReference type="Gene3D" id="3.50.30.30">
    <property type="match status" value="1"/>
</dbReference>
<dbReference type="InterPro" id="IPR045175">
    <property type="entry name" value="M28_fam"/>
</dbReference>
<dbReference type="AlphaFoldDB" id="A0A7Z2ZV81"/>
<name>A0A7Z2ZV81_9BURK</name>
<evidence type="ECO:0000256" key="1">
    <source>
        <dbReference type="ARBA" id="ARBA00022438"/>
    </source>
</evidence>
<dbReference type="KEGG" id="mfy:HH212_18325"/>
<sequence>MSFDPNPQPFVLRALARALLAGLACASLACSAAPAAASKAPAPPAVTEAPLRAHLAFLADDLLEGRGTGQRGGDLAVRYLETQAAALGLQPAANGGYRQKVEMVGQKTLPASTLRFEAGGRELAVRFGQEAVFGNASGRTATRIDAPLLFVGYGIDAPSERWNDFQDVDVKGKLLVAMVNDPQPTAAEPERFGGKSLTWHGRWTYKFEEALRQGAAGILLIHTTESASYPWSVPVNSFSHEQFHLAGAGNALQGWISEDFARTLFAAAGQDLDRLRAQAEVRGLRPVDLRAAAHADVKSAVRNVVQYNVAGIVPGSDPRLREEAVIYSAHWDHLGIDADNGKPDHIWNGAIDNASGSAALLAMAQAAVAHPAKRTQIFLWPCAEEQGLLGSLAYVRAPLWPLAKTAADLNLDSMNFVGRTRDIGVAGAERSSLLETSAAVAKSMGLALAAPTPDLGGAYFRADHFSFAKAGVPAFNVGSAVFSGDGKFDFEHDHAHAGGHGSADRMRAFTKDYHQVSDQYDPAWDLSGMVQQAQFTLNLGYAVANAPAMPSWKAGQAYGAVKR</sequence>
<dbReference type="GO" id="GO:0006508">
    <property type="term" value="P:proteolysis"/>
    <property type="evidence" value="ECO:0007669"/>
    <property type="project" value="UniProtKB-KW"/>
</dbReference>
<dbReference type="GO" id="GO:0008235">
    <property type="term" value="F:metalloexopeptidase activity"/>
    <property type="evidence" value="ECO:0007669"/>
    <property type="project" value="InterPro"/>
</dbReference>
<keyword evidence="4 7" id="KW-0732">Signal</keyword>
<gene>
    <name evidence="9" type="ORF">HH212_18325</name>
</gene>
<evidence type="ECO:0000259" key="8">
    <source>
        <dbReference type="Pfam" id="PF04389"/>
    </source>
</evidence>
<dbReference type="PANTHER" id="PTHR12147:SF56">
    <property type="entry name" value="AMINOPEPTIDASE YDR415C-RELATED"/>
    <property type="match status" value="1"/>
</dbReference>
<dbReference type="Proteomes" id="UP000502415">
    <property type="component" value="Chromosome"/>
</dbReference>
<dbReference type="InterPro" id="IPR007484">
    <property type="entry name" value="Peptidase_M28"/>
</dbReference>
<proteinExistence type="predicted"/>
<feature type="chain" id="PRO_5030884941" evidence="7">
    <location>
        <begin position="33"/>
        <end position="563"/>
    </location>
</feature>
<dbReference type="PANTHER" id="PTHR12147">
    <property type="entry name" value="METALLOPEPTIDASE M28 FAMILY MEMBER"/>
    <property type="match status" value="1"/>
</dbReference>
<feature type="domain" description="Peptidase M28" evidence="8">
    <location>
        <begin position="308"/>
        <end position="532"/>
    </location>
</feature>
<dbReference type="GO" id="GO:0046872">
    <property type="term" value="F:metal ion binding"/>
    <property type="evidence" value="ECO:0007669"/>
    <property type="project" value="UniProtKB-KW"/>
</dbReference>
<accession>A0A7Z2ZV81</accession>
<keyword evidence="5" id="KW-0378">Hydrolase</keyword>
<keyword evidence="1" id="KW-0031">Aminopeptidase</keyword>
<dbReference type="Pfam" id="PF04389">
    <property type="entry name" value="Peptidase_M28"/>
    <property type="match status" value="1"/>
</dbReference>
<keyword evidence="3" id="KW-0479">Metal-binding</keyword>
<evidence type="ECO:0000256" key="4">
    <source>
        <dbReference type="ARBA" id="ARBA00022729"/>
    </source>
</evidence>
<evidence type="ECO:0000313" key="9">
    <source>
        <dbReference type="EMBL" id="QJE03446.1"/>
    </source>
</evidence>
<keyword evidence="6" id="KW-0862">Zinc</keyword>
<dbReference type="GO" id="GO:0004177">
    <property type="term" value="F:aminopeptidase activity"/>
    <property type="evidence" value="ECO:0007669"/>
    <property type="project" value="UniProtKB-KW"/>
</dbReference>
<keyword evidence="2" id="KW-0645">Protease</keyword>
<evidence type="ECO:0000256" key="7">
    <source>
        <dbReference type="SAM" id="SignalP"/>
    </source>
</evidence>
<dbReference type="Gene3D" id="3.40.630.10">
    <property type="entry name" value="Zn peptidases"/>
    <property type="match status" value="1"/>
</dbReference>
<evidence type="ECO:0000256" key="3">
    <source>
        <dbReference type="ARBA" id="ARBA00022723"/>
    </source>
</evidence>
<dbReference type="EMBL" id="CP051685">
    <property type="protein sequence ID" value="QJE03446.1"/>
    <property type="molecule type" value="Genomic_DNA"/>
</dbReference>
<dbReference type="SUPFAM" id="SSF53187">
    <property type="entry name" value="Zn-dependent exopeptidases"/>
    <property type="match status" value="1"/>
</dbReference>
<protein>
    <submittedName>
        <fullName evidence="9">M28 family peptidase</fullName>
    </submittedName>
</protein>
<reference evidence="9 10" key="1">
    <citation type="submission" date="2020-04" db="EMBL/GenBank/DDBJ databases">
        <title>Genome sequencing of novel species.</title>
        <authorList>
            <person name="Heo J."/>
            <person name="Kim S.-J."/>
            <person name="Kim J.-S."/>
            <person name="Hong S.-B."/>
            <person name="Kwon S.-W."/>
        </authorList>
    </citation>
    <scope>NUCLEOTIDE SEQUENCE [LARGE SCALE GENOMIC DNA]</scope>
    <source>
        <strain evidence="9 10">GN2-R2</strain>
    </source>
</reference>
<keyword evidence="10" id="KW-1185">Reference proteome</keyword>
<organism evidence="9 10">
    <name type="scientific">Massilia forsythiae</name>
    <dbReference type="NCBI Taxonomy" id="2728020"/>
    <lineage>
        <taxon>Bacteria</taxon>
        <taxon>Pseudomonadati</taxon>
        <taxon>Pseudomonadota</taxon>
        <taxon>Betaproteobacteria</taxon>
        <taxon>Burkholderiales</taxon>
        <taxon>Oxalobacteraceae</taxon>
        <taxon>Telluria group</taxon>
        <taxon>Massilia</taxon>
    </lineage>
</organism>
<evidence type="ECO:0000313" key="10">
    <source>
        <dbReference type="Proteomes" id="UP000502415"/>
    </source>
</evidence>
<evidence type="ECO:0000256" key="6">
    <source>
        <dbReference type="ARBA" id="ARBA00022833"/>
    </source>
</evidence>